<name>A0A2V4AZ64_9PSEU</name>
<dbReference type="PROSITE" id="PS50043">
    <property type="entry name" value="HTH_LUXR_2"/>
    <property type="match status" value="1"/>
</dbReference>
<dbReference type="PRINTS" id="PR00038">
    <property type="entry name" value="HTHLUXR"/>
</dbReference>
<proteinExistence type="predicted"/>
<keyword evidence="1" id="KW-0805">Transcription regulation</keyword>
<evidence type="ECO:0000256" key="1">
    <source>
        <dbReference type="ARBA" id="ARBA00023015"/>
    </source>
</evidence>
<keyword evidence="5" id="KW-1185">Reference proteome</keyword>
<dbReference type="InterPro" id="IPR011990">
    <property type="entry name" value="TPR-like_helical_dom_sf"/>
</dbReference>
<dbReference type="OrthoDB" id="27092at2"/>
<dbReference type="Pfam" id="PF00196">
    <property type="entry name" value="GerE"/>
    <property type="match status" value="1"/>
</dbReference>
<organism evidence="4 5">
    <name type="scientific">Prauserella muralis</name>
    <dbReference type="NCBI Taxonomy" id="588067"/>
    <lineage>
        <taxon>Bacteria</taxon>
        <taxon>Bacillati</taxon>
        <taxon>Actinomycetota</taxon>
        <taxon>Actinomycetes</taxon>
        <taxon>Pseudonocardiales</taxon>
        <taxon>Pseudonocardiaceae</taxon>
        <taxon>Prauserella</taxon>
    </lineage>
</organism>
<reference evidence="4 5" key="1">
    <citation type="submission" date="2016-07" db="EMBL/GenBank/DDBJ databases">
        <title>Draft genome sequence of Prauserella muralis DSM 45305, isolated from a mould-covered wall in an indoor environment.</title>
        <authorList>
            <person name="Ruckert C."/>
            <person name="Albersmeier A."/>
            <person name="Jiang C.-L."/>
            <person name="Jiang Y."/>
            <person name="Kalinowski J."/>
            <person name="Schneider O."/>
            <person name="Winkler A."/>
            <person name="Zotchev S.B."/>
        </authorList>
    </citation>
    <scope>NUCLEOTIDE SEQUENCE [LARGE SCALE GENOMIC DNA]</scope>
    <source>
        <strain evidence="4 5">DSM 45305</strain>
    </source>
</reference>
<dbReference type="GO" id="GO:0006355">
    <property type="term" value="P:regulation of DNA-templated transcription"/>
    <property type="evidence" value="ECO:0007669"/>
    <property type="project" value="InterPro"/>
</dbReference>
<dbReference type="EMBL" id="MASW01000002">
    <property type="protein sequence ID" value="PXY27206.1"/>
    <property type="molecule type" value="Genomic_DNA"/>
</dbReference>
<dbReference type="InterPro" id="IPR000792">
    <property type="entry name" value="Tscrpt_reg_LuxR_C"/>
</dbReference>
<dbReference type="InterPro" id="IPR036388">
    <property type="entry name" value="WH-like_DNA-bd_sf"/>
</dbReference>
<dbReference type="Proteomes" id="UP000249915">
    <property type="component" value="Unassembled WGS sequence"/>
</dbReference>
<keyword evidence="3" id="KW-0804">Transcription</keyword>
<dbReference type="Gene3D" id="1.25.40.10">
    <property type="entry name" value="Tetratricopeptide repeat domain"/>
    <property type="match status" value="1"/>
</dbReference>
<accession>A0A2V4AZ64</accession>
<gene>
    <name evidence="4" type="ORF">BAY60_12130</name>
</gene>
<dbReference type="PANTHER" id="PTHR44688:SF16">
    <property type="entry name" value="DNA-BINDING TRANSCRIPTIONAL ACTIVATOR DEVR_DOSR"/>
    <property type="match status" value="1"/>
</dbReference>
<dbReference type="SUPFAM" id="SSF48452">
    <property type="entry name" value="TPR-like"/>
    <property type="match status" value="1"/>
</dbReference>
<dbReference type="RefSeq" id="WP_112281207.1">
    <property type="nucleotide sequence ID" value="NZ_MASW01000002.1"/>
</dbReference>
<dbReference type="SUPFAM" id="SSF46894">
    <property type="entry name" value="C-terminal effector domain of the bipartite response regulators"/>
    <property type="match status" value="1"/>
</dbReference>
<dbReference type="Gene3D" id="1.10.10.10">
    <property type="entry name" value="Winged helix-like DNA-binding domain superfamily/Winged helix DNA-binding domain"/>
    <property type="match status" value="1"/>
</dbReference>
<keyword evidence="2" id="KW-0238">DNA-binding</keyword>
<sequence length="542" mass="57418">MGVLEDLEGARQAYERREWVSAYQRLSGVDSAELRGDDFSALAITAFLLGHRNDCVQALQRAYQVNLDAGDTRAAVRSAYWLTQVLWMGGEVAIGNGWLARAERLLDDLGEDVVERGYLLHEAMLRHVMRGEFAQAAELAPRITGYGRRFADADLVAMGLHSEGRLAIYGGEVAMGLRLLDEAMVAVVAGEVGPMFAGAIYCSSIEMCQEISDFGRAGEWTHALTGWCAAQPGLVAFTGQCAVHRGQLMRLHGAFGDAVREFERAAERYAATGGGPAVGMSHYERGEALRMRGEYGAAEAAYDLAAQCGHPAQPGQALLWLERGRTAAAAAAVRRLLTERADPVHRSQVLPAAVEVLVAAGDVDAAHTAAEELAGIASAFDCTALRAAAGYAAASVAIARGEAESALAGARRAADTWRRLSAPYEVARCTVLVGRALRLLGDESSAVADLAAARRAFAGLDAVPAERAAAALLVEAAAPGGLSPREVEVLRLVAAGRSNPQIAAELTLSEKTVSRHLSNIFTKLDVGSRTAAAAFAFEHRLV</sequence>
<dbReference type="AlphaFoldDB" id="A0A2V4AZ64"/>
<comment type="caution">
    <text evidence="4">The sequence shown here is derived from an EMBL/GenBank/DDBJ whole genome shotgun (WGS) entry which is preliminary data.</text>
</comment>
<evidence type="ECO:0000313" key="5">
    <source>
        <dbReference type="Proteomes" id="UP000249915"/>
    </source>
</evidence>
<dbReference type="PROSITE" id="PS00622">
    <property type="entry name" value="HTH_LUXR_1"/>
    <property type="match status" value="1"/>
</dbReference>
<protein>
    <submittedName>
        <fullName evidence="4">Helix-turn-helix transcriptional regulator</fullName>
    </submittedName>
</protein>
<evidence type="ECO:0000313" key="4">
    <source>
        <dbReference type="EMBL" id="PXY27206.1"/>
    </source>
</evidence>
<dbReference type="GO" id="GO:0003677">
    <property type="term" value="F:DNA binding"/>
    <property type="evidence" value="ECO:0007669"/>
    <property type="project" value="UniProtKB-KW"/>
</dbReference>
<evidence type="ECO:0000256" key="2">
    <source>
        <dbReference type="ARBA" id="ARBA00023125"/>
    </source>
</evidence>
<dbReference type="InterPro" id="IPR016032">
    <property type="entry name" value="Sig_transdc_resp-reg_C-effctor"/>
</dbReference>
<evidence type="ECO:0000256" key="3">
    <source>
        <dbReference type="ARBA" id="ARBA00023163"/>
    </source>
</evidence>
<dbReference type="CDD" id="cd06170">
    <property type="entry name" value="LuxR_C_like"/>
    <property type="match status" value="1"/>
</dbReference>
<dbReference type="SMART" id="SM00421">
    <property type="entry name" value="HTH_LUXR"/>
    <property type="match status" value="1"/>
</dbReference>
<dbReference type="PANTHER" id="PTHR44688">
    <property type="entry name" value="DNA-BINDING TRANSCRIPTIONAL ACTIVATOR DEVR_DOSR"/>
    <property type="match status" value="1"/>
</dbReference>